<proteinExistence type="predicted"/>
<protein>
    <submittedName>
        <fullName evidence="4">Siderophore synthetase component</fullName>
    </submittedName>
</protein>
<organism evidence="4 5">
    <name type="scientific">Sinomicrobium oceani</name>
    <dbReference type="NCBI Taxonomy" id="1150368"/>
    <lineage>
        <taxon>Bacteria</taxon>
        <taxon>Pseudomonadati</taxon>
        <taxon>Bacteroidota</taxon>
        <taxon>Flavobacteriia</taxon>
        <taxon>Flavobacteriales</taxon>
        <taxon>Flavobacteriaceae</taxon>
        <taxon>Sinomicrobium</taxon>
    </lineage>
</organism>
<dbReference type="PANTHER" id="PTHR34384:SF6">
    <property type="entry name" value="STAPHYLOFERRIN B SYNTHASE"/>
    <property type="match status" value="1"/>
</dbReference>
<dbReference type="InterPro" id="IPR037455">
    <property type="entry name" value="LucA/IucC-like"/>
</dbReference>
<dbReference type="InterPro" id="IPR022770">
    <property type="entry name" value="IucA/IucC-like_C"/>
</dbReference>
<dbReference type="Proteomes" id="UP000182248">
    <property type="component" value="Unassembled WGS sequence"/>
</dbReference>
<keyword evidence="5" id="KW-1185">Reference proteome</keyword>
<evidence type="ECO:0000256" key="1">
    <source>
        <dbReference type="ARBA" id="ARBA00004924"/>
    </source>
</evidence>
<reference evidence="4 5" key="1">
    <citation type="submission" date="2016-11" db="EMBL/GenBank/DDBJ databases">
        <authorList>
            <person name="Jaros S."/>
            <person name="Januszkiewicz K."/>
            <person name="Wedrychowicz H."/>
        </authorList>
    </citation>
    <scope>NUCLEOTIDE SEQUENCE [LARGE SCALE GENOMIC DNA]</scope>
    <source>
        <strain evidence="4 5">CGMCC 1.12145</strain>
    </source>
</reference>
<sequence>MTSITDIFSDTQHLRVEVWQKVNRNLLAKSLVELMREDVAKPQVTGKERDGLTHFKLDTDHKNIHYVFSAYPRFLNYWHVQKETISKYENGVALDTLDVPDFFIELQQTFGMESFTLTHYVEELTHTLYADAYVHSKGRMTAEELVASDFQTIEHHTTDGHPWVIVNKGRIGFDADDFKKFTPEVHKNTRLFWVAAQKRRTSLQLISGEDCSAFFEKELGKNLLEKFIRVLVDQNVSPEDYVFIPIHFWQWKNKLAIQFAGDIAAKYVIPLGVGDDLYSPQQSIRTFFNQSHPNKHYVKTAISILNTSHIRGLPPKQLSVAPQLTDWLKGMMERDPSLQEMGIILLGEIASVSYAHSKYSKIESPPYQYNEFLGALWRESPVNLLEPGEKLMTMASLLYVDDDGKSVIQELIEKSGYSTEQWLRAYLKAYLKPVLQIYYNHSICIDPHGQNVILVIKDYVPVRIALQDFVGDILLNEEAQKKLPETLVKNMFITSPNPENAPLTILIAVFDAFFRYLSNVLIASLSYPEQSFWRCVYEIVLEHQTEHPELKEKFEKYDIFIPEFKRLIFNSRRLYNGYSETSDFPHMKKSGLLPNPMYLIQQSQAVTLNEDQ</sequence>
<dbReference type="Gene3D" id="1.10.510.40">
    <property type="match status" value="1"/>
</dbReference>
<dbReference type="STRING" id="1150368.SAMN02927921_01293"/>
<dbReference type="GO" id="GO:0016881">
    <property type="term" value="F:acid-amino acid ligase activity"/>
    <property type="evidence" value="ECO:0007669"/>
    <property type="project" value="UniProtKB-ARBA"/>
</dbReference>
<dbReference type="GO" id="GO:0019290">
    <property type="term" value="P:siderophore biosynthetic process"/>
    <property type="evidence" value="ECO:0007669"/>
    <property type="project" value="InterPro"/>
</dbReference>
<dbReference type="Pfam" id="PF06276">
    <property type="entry name" value="FhuF"/>
    <property type="match status" value="1"/>
</dbReference>
<evidence type="ECO:0000313" key="5">
    <source>
        <dbReference type="Proteomes" id="UP000182248"/>
    </source>
</evidence>
<evidence type="ECO:0000259" key="2">
    <source>
        <dbReference type="Pfam" id="PF04183"/>
    </source>
</evidence>
<dbReference type="PANTHER" id="PTHR34384">
    <property type="entry name" value="L-2,3-DIAMINOPROPANOATE--CITRATE LIGASE"/>
    <property type="match status" value="1"/>
</dbReference>
<gene>
    <name evidence="4" type="ORF">SAMN02927921_01293</name>
</gene>
<dbReference type="OrthoDB" id="495728at2"/>
<dbReference type="Gene3D" id="3.30.310.280">
    <property type="match status" value="1"/>
</dbReference>
<dbReference type="AlphaFoldDB" id="A0A1K1NGY5"/>
<comment type="pathway">
    <text evidence="1">Siderophore biosynthesis.</text>
</comment>
<dbReference type="InterPro" id="IPR007310">
    <property type="entry name" value="Aerobactin_biosyn_IucA/IucC_N"/>
</dbReference>
<dbReference type="EMBL" id="FPJE01000005">
    <property type="protein sequence ID" value="SFW34698.1"/>
    <property type="molecule type" value="Genomic_DNA"/>
</dbReference>
<evidence type="ECO:0000313" key="4">
    <source>
        <dbReference type="EMBL" id="SFW34698.1"/>
    </source>
</evidence>
<dbReference type="Pfam" id="PF04183">
    <property type="entry name" value="IucA_IucC"/>
    <property type="match status" value="1"/>
</dbReference>
<dbReference type="RefSeq" id="WP_072316533.1">
    <property type="nucleotide sequence ID" value="NZ_FPJE01000005.1"/>
</dbReference>
<name>A0A1K1NGY5_9FLAO</name>
<feature type="domain" description="Aerobactin siderophore biosynthesis IucA/IucC N-terminal" evidence="2">
    <location>
        <begin position="149"/>
        <end position="398"/>
    </location>
</feature>
<accession>A0A1K1NGY5</accession>
<feature type="domain" description="Aerobactin siderophore biosynthesis IucA/IucC-like C-terminal" evidence="3">
    <location>
        <begin position="420"/>
        <end position="576"/>
    </location>
</feature>
<evidence type="ECO:0000259" key="3">
    <source>
        <dbReference type="Pfam" id="PF06276"/>
    </source>
</evidence>
<dbReference type="Gene3D" id="6.10.250.3370">
    <property type="match status" value="1"/>
</dbReference>